<dbReference type="PROSITE" id="PS50072">
    <property type="entry name" value="CSA_PPIASE_2"/>
    <property type="match status" value="1"/>
</dbReference>
<evidence type="ECO:0000256" key="4">
    <source>
        <dbReference type="ARBA" id="ARBA00022840"/>
    </source>
</evidence>
<feature type="compositionally biased region" description="Pro residues" evidence="5">
    <location>
        <begin position="287"/>
        <end position="297"/>
    </location>
</feature>
<dbReference type="GO" id="GO:0005524">
    <property type="term" value="F:ATP binding"/>
    <property type="evidence" value="ECO:0007669"/>
    <property type="project" value="UniProtKB-KW"/>
</dbReference>
<dbReference type="SUPFAM" id="SSF50891">
    <property type="entry name" value="Cyclophilin-like"/>
    <property type="match status" value="1"/>
</dbReference>
<dbReference type="Pfam" id="PF00160">
    <property type="entry name" value="Pro_isomerase"/>
    <property type="match status" value="1"/>
</dbReference>
<reference evidence="8 9" key="1">
    <citation type="submission" date="2020-08" db="EMBL/GenBank/DDBJ databases">
        <title>Sequencing the genomes of 1000 actinobacteria strains.</title>
        <authorList>
            <person name="Klenk H.-P."/>
        </authorList>
    </citation>
    <scope>NUCLEOTIDE SEQUENCE [LARGE SCALE GENOMIC DNA]</scope>
    <source>
        <strain evidence="8 9">DSM 45823</strain>
    </source>
</reference>
<evidence type="ECO:0000313" key="9">
    <source>
        <dbReference type="Proteomes" id="UP000539313"/>
    </source>
</evidence>
<feature type="domain" description="Protein kinase" evidence="6">
    <location>
        <begin position="19"/>
        <end position="277"/>
    </location>
</feature>
<accession>A0A7W3MXW5</accession>
<keyword evidence="8" id="KW-0413">Isomerase</keyword>
<dbReference type="RefSeq" id="WP_182705544.1">
    <property type="nucleotide sequence ID" value="NZ_JACJII010000001.1"/>
</dbReference>
<dbReference type="SUPFAM" id="SSF56112">
    <property type="entry name" value="Protein kinase-like (PK-like)"/>
    <property type="match status" value="1"/>
</dbReference>
<feature type="region of interest" description="Disordered" evidence="5">
    <location>
        <begin position="422"/>
        <end position="441"/>
    </location>
</feature>
<evidence type="ECO:0000259" key="6">
    <source>
        <dbReference type="PROSITE" id="PS50011"/>
    </source>
</evidence>
<dbReference type="EMBL" id="JACJII010000001">
    <property type="protein sequence ID" value="MBA9003912.1"/>
    <property type="molecule type" value="Genomic_DNA"/>
</dbReference>
<protein>
    <submittedName>
        <fullName evidence="8">Serine/threonine protein kinase/cyclophilin family peptidyl-prolyl cis-trans isomerase</fullName>
    </submittedName>
</protein>
<keyword evidence="2" id="KW-0547">Nucleotide-binding</keyword>
<keyword evidence="8" id="KW-0723">Serine/threonine-protein kinase</keyword>
<dbReference type="InterPro" id="IPR008271">
    <property type="entry name" value="Ser/Thr_kinase_AS"/>
</dbReference>
<feature type="compositionally biased region" description="Pro residues" evidence="5">
    <location>
        <begin position="320"/>
        <end position="348"/>
    </location>
</feature>
<keyword evidence="3 8" id="KW-0418">Kinase</keyword>
<feature type="region of interest" description="Disordered" evidence="5">
    <location>
        <begin position="379"/>
        <end position="411"/>
    </location>
</feature>
<dbReference type="AlphaFoldDB" id="A0A7W3MXW5"/>
<feature type="compositionally biased region" description="Polar residues" evidence="5">
    <location>
        <begin position="392"/>
        <end position="411"/>
    </location>
</feature>
<dbReference type="PROSITE" id="PS00108">
    <property type="entry name" value="PROTEIN_KINASE_ST"/>
    <property type="match status" value="1"/>
</dbReference>
<dbReference type="PROSITE" id="PS50011">
    <property type="entry name" value="PROTEIN_KINASE_DOM"/>
    <property type="match status" value="1"/>
</dbReference>
<dbReference type="PANTHER" id="PTHR43289">
    <property type="entry name" value="MITOGEN-ACTIVATED PROTEIN KINASE KINASE KINASE 20-RELATED"/>
    <property type="match status" value="1"/>
</dbReference>
<sequence>MPPQPRPLRPNDPREIGGYALVGRLGEGGQGTVYLGRSDSGRQVAVKVLRADLEEGSDARRYLDRELAAVRRVAPFCTARIITIDVDGDQPYVVSEYIDGPSLQRQVAEQGPLHGDELLRLAIGTATALAAIHQAGVVHRDLKPANVLLGPDGPRVIDFGIARPLDATSATMSAAVGTPAYMAPEQLAAGSAGPPLDMFAWGCTMAFAANGVPPFGNDSIPAVMQRILHGEPALGALGGPLRDLVAACLDKDPARRPTALQALTALLGGGEHRDPLTEGTWAAASATPPPAPRPPATLPQAANRPPATSPSGRSSSPPQAVAPPPFAVSPIAPPPGPPYSSAPSPPPRSRAGQLAVAAAAAVLLVLGGTTAVLLNRDGPGDPGAAVGPSPSFGTTASSPTTTRQGEEATNANGTCRYLAATNGTGEQAGTPPARPAADGPVPATLTTDRGTIALELDGAKAPCAVNSIIHLAGRGFYDGNRCHRLTTVSSLRILQCGDPTGDGTGGPGYRYAVENTENARYTRGVVAMARSSEPDSNGSQFFIVYGDAQIPPDYTIVGRVTSGMEVVDRVAQGGVEPGQFEGDGVPKTPITIQRFRTGT</sequence>
<feature type="domain" description="PPIase cyclophilin-type" evidence="7">
    <location>
        <begin position="450"/>
        <end position="597"/>
    </location>
</feature>
<evidence type="ECO:0000259" key="7">
    <source>
        <dbReference type="PROSITE" id="PS50072"/>
    </source>
</evidence>
<dbReference type="GO" id="GO:0003755">
    <property type="term" value="F:peptidyl-prolyl cis-trans isomerase activity"/>
    <property type="evidence" value="ECO:0007669"/>
    <property type="project" value="InterPro"/>
</dbReference>
<dbReference type="CDD" id="cd00317">
    <property type="entry name" value="cyclophilin"/>
    <property type="match status" value="1"/>
</dbReference>
<dbReference type="Gene3D" id="2.40.100.10">
    <property type="entry name" value="Cyclophilin-like"/>
    <property type="match status" value="1"/>
</dbReference>
<dbReference type="InterPro" id="IPR029000">
    <property type="entry name" value="Cyclophilin-like_dom_sf"/>
</dbReference>
<dbReference type="Proteomes" id="UP000539313">
    <property type="component" value="Unassembled WGS sequence"/>
</dbReference>
<dbReference type="InterPro" id="IPR000719">
    <property type="entry name" value="Prot_kinase_dom"/>
</dbReference>
<keyword evidence="1" id="KW-0808">Transferase</keyword>
<evidence type="ECO:0000256" key="1">
    <source>
        <dbReference type="ARBA" id="ARBA00022679"/>
    </source>
</evidence>
<keyword evidence="4" id="KW-0067">ATP-binding</keyword>
<keyword evidence="9" id="KW-1185">Reference proteome</keyword>
<dbReference type="SMART" id="SM00220">
    <property type="entry name" value="S_TKc"/>
    <property type="match status" value="1"/>
</dbReference>
<dbReference type="PANTHER" id="PTHR43289:SF34">
    <property type="entry name" value="SERINE_THREONINE-PROTEIN KINASE YBDM-RELATED"/>
    <property type="match status" value="1"/>
</dbReference>
<dbReference type="Pfam" id="PF00069">
    <property type="entry name" value="Pkinase"/>
    <property type="match status" value="1"/>
</dbReference>
<dbReference type="CDD" id="cd14014">
    <property type="entry name" value="STKc_PknB_like"/>
    <property type="match status" value="1"/>
</dbReference>
<dbReference type="Gene3D" id="1.10.510.10">
    <property type="entry name" value="Transferase(Phosphotransferase) domain 1"/>
    <property type="match status" value="1"/>
</dbReference>
<dbReference type="InterPro" id="IPR002130">
    <property type="entry name" value="Cyclophilin-type_PPIase_dom"/>
</dbReference>
<evidence type="ECO:0000256" key="5">
    <source>
        <dbReference type="SAM" id="MobiDB-lite"/>
    </source>
</evidence>
<organism evidence="8 9">
    <name type="scientific">Thermomonospora cellulosilytica</name>
    <dbReference type="NCBI Taxonomy" id="1411118"/>
    <lineage>
        <taxon>Bacteria</taxon>
        <taxon>Bacillati</taxon>
        <taxon>Actinomycetota</taxon>
        <taxon>Actinomycetes</taxon>
        <taxon>Streptosporangiales</taxon>
        <taxon>Thermomonosporaceae</taxon>
        <taxon>Thermomonospora</taxon>
    </lineage>
</organism>
<comment type="caution">
    <text evidence="8">The sequence shown here is derived from an EMBL/GenBank/DDBJ whole genome shotgun (WGS) entry which is preliminary data.</text>
</comment>
<proteinExistence type="predicted"/>
<evidence type="ECO:0000256" key="2">
    <source>
        <dbReference type="ARBA" id="ARBA00022741"/>
    </source>
</evidence>
<dbReference type="InterPro" id="IPR011009">
    <property type="entry name" value="Kinase-like_dom_sf"/>
</dbReference>
<evidence type="ECO:0000313" key="8">
    <source>
        <dbReference type="EMBL" id="MBA9003912.1"/>
    </source>
</evidence>
<dbReference type="GO" id="GO:0004674">
    <property type="term" value="F:protein serine/threonine kinase activity"/>
    <property type="evidence" value="ECO:0007669"/>
    <property type="project" value="UniProtKB-KW"/>
</dbReference>
<evidence type="ECO:0000256" key="3">
    <source>
        <dbReference type="ARBA" id="ARBA00022777"/>
    </source>
</evidence>
<dbReference type="Gene3D" id="3.30.200.20">
    <property type="entry name" value="Phosphorylase Kinase, domain 1"/>
    <property type="match status" value="1"/>
</dbReference>
<feature type="compositionally biased region" description="Low complexity" evidence="5">
    <location>
        <begin position="382"/>
        <end position="391"/>
    </location>
</feature>
<name>A0A7W3MXW5_9ACTN</name>
<gene>
    <name evidence="8" type="ORF">HNR21_002794</name>
</gene>
<feature type="region of interest" description="Disordered" evidence="5">
    <location>
        <begin position="281"/>
        <end position="350"/>
    </location>
</feature>